<dbReference type="KEGG" id="vcn:VOLCADRAFT_90939"/>
<feature type="region of interest" description="Disordered" evidence="1">
    <location>
        <begin position="177"/>
        <end position="223"/>
    </location>
</feature>
<name>D8TVS3_VOLCA</name>
<evidence type="ECO:0000256" key="1">
    <source>
        <dbReference type="SAM" id="MobiDB-lite"/>
    </source>
</evidence>
<dbReference type="Gene3D" id="3.40.50.1110">
    <property type="entry name" value="SGNH hydrolase"/>
    <property type="match status" value="1"/>
</dbReference>
<dbReference type="RefSeq" id="XP_002950607.1">
    <property type="nucleotide sequence ID" value="XM_002950561.1"/>
</dbReference>
<dbReference type="InterPro" id="IPR036514">
    <property type="entry name" value="SGNH_hydro_sf"/>
</dbReference>
<organism evidence="3">
    <name type="scientific">Volvox carteri f. nagariensis</name>
    <dbReference type="NCBI Taxonomy" id="3068"/>
    <lineage>
        <taxon>Eukaryota</taxon>
        <taxon>Viridiplantae</taxon>
        <taxon>Chlorophyta</taxon>
        <taxon>core chlorophytes</taxon>
        <taxon>Chlorophyceae</taxon>
        <taxon>CS clade</taxon>
        <taxon>Chlamydomonadales</taxon>
        <taxon>Volvocaceae</taxon>
        <taxon>Volvox</taxon>
    </lineage>
</organism>
<feature type="compositionally biased region" description="Low complexity" evidence="1">
    <location>
        <begin position="177"/>
        <end position="200"/>
    </location>
</feature>
<dbReference type="InParanoid" id="D8TVS3"/>
<keyword evidence="3" id="KW-1185">Reference proteome</keyword>
<dbReference type="Proteomes" id="UP000001058">
    <property type="component" value="Unassembled WGS sequence"/>
</dbReference>
<proteinExistence type="predicted"/>
<dbReference type="GeneID" id="9617542"/>
<dbReference type="OrthoDB" id="549479at2759"/>
<feature type="compositionally biased region" description="Low complexity" evidence="1">
    <location>
        <begin position="211"/>
        <end position="223"/>
    </location>
</feature>
<evidence type="ECO:0000313" key="2">
    <source>
        <dbReference type="EMBL" id="EFJ48353.1"/>
    </source>
</evidence>
<dbReference type="AlphaFoldDB" id="D8TVS3"/>
<sequence length="360" mass="37271">MPIDRRPPSPPFPASHLSPLTLDIAIQARVLQDYAFGGATTCNVPGVAATVPNLSRQISLYLASAPSATADESSAIGLPPPTDTVANGSCSPLRPVPPQAAVNSTVCRPAGRLYVVFIGPNDFYSLPDSQLADPLVLQTTVGRVLSCRVAALDRLMAALTPSPAAPAAAASAAAATAATTKTTTTTTKPISTPTTTSTHAQNNVSETKETSNGSSSGSGSASVNLNSCSARDRIVEPAARAPLRAAVAAHNAALEASLAPLRLRYPDGPALEVYDVNRAVAIQLAVAPLVLDTTTPCLRNFRDTSGTVLERAIRVATTAQRSDVCSNPNEKVWYDGIHPTSVNGHLQALALPFLVSQGWI</sequence>
<dbReference type="EMBL" id="GL378340">
    <property type="protein sequence ID" value="EFJ48353.1"/>
    <property type="molecule type" value="Genomic_DNA"/>
</dbReference>
<evidence type="ECO:0000313" key="3">
    <source>
        <dbReference type="Proteomes" id="UP000001058"/>
    </source>
</evidence>
<gene>
    <name evidence="2" type="ORF">VOLCADRAFT_90939</name>
</gene>
<accession>D8TVS3</accession>
<protein>
    <submittedName>
        <fullName evidence="2">Uncharacterized protein</fullName>
    </submittedName>
</protein>
<reference evidence="2 3" key="1">
    <citation type="journal article" date="2010" name="Science">
        <title>Genomic analysis of organismal complexity in the multicellular green alga Volvox carteri.</title>
        <authorList>
            <person name="Prochnik S.E."/>
            <person name="Umen J."/>
            <person name="Nedelcu A.M."/>
            <person name="Hallmann A."/>
            <person name="Miller S.M."/>
            <person name="Nishii I."/>
            <person name="Ferris P."/>
            <person name="Kuo A."/>
            <person name="Mitros T."/>
            <person name="Fritz-Laylin L.K."/>
            <person name="Hellsten U."/>
            <person name="Chapman J."/>
            <person name="Simakov O."/>
            <person name="Rensing S.A."/>
            <person name="Terry A."/>
            <person name="Pangilinan J."/>
            <person name="Kapitonov V."/>
            <person name="Jurka J."/>
            <person name="Salamov A."/>
            <person name="Shapiro H."/>
            <person name="Schmutz J."/>
            <person name="Grimwood J."/>
            <person name="Lindquist E."/>
            <person name="Lucas S."/>
            <person name="Grigoriev I.V."/>
            <person name="Schmitt R."/>
            <person name="Kirk D."/>
            <person name="Rokhsar D.S."/>
        </authorList>
    </citation>
    <scope>NUCLEOTIDE SEQUENCE [LARGE SCALE GENOMIC DNA]</scope>
    <source>
        <strain evidence="3">f. Nagariensis / Eve</strain>
    </source>
</reference>